<dbReference type="InterPro" id="IPR036291">
    <property type="entry name" value="NAD(P)-bd_dom_sf"/>
</dbReference>
<keyword evidence="6" id="KW-1185">Reference proteome</keyword>
<dbReference type="Pfam" id="PF22725">
    <property type="entry name" value="GFO_IDH_MocA_C3"/>
    <property type="match status" value="1"/>
</dbReference>
<dbReference type="Gene3D" id="3.40.50.720">
    <property type="entry name" value="NAD(P)-binding Rossmann-like Domain"/>
    <property type="match status" value="1"/>
</dbReference>
<proteinExistence type="inferred from homology"/>
<dbReference type="GO" id="GO:0016491">
    <property type="term" value="F:oxidoreductase activity"/>
    <property type="evidence" value="ECO:0007669"/>
    <property type="project" value="UniProtKB-KW"/>
</dbReference>
<dbReference type="SUPFAM" id="SSF55347">
    <property type="entry name" value="Glyceraldehyde-3-phosphate dehydrogenase-like, C-terminal domain"/>
    <property type="match status" value="1"/>
</dbReference>
<dbReference type="InterPro" id="IPR055170">
    <property type="entry name" value="GFO_IDH_MocA-like_dom"/>
</dbReference>
<name>A0A512NHN8_9HYPH</name>
<dbReference type="AlphaFoldDB" id="A0A512NHN8"/>
<organism evidence="5 6">
    <name type="scientific">Reyranella soli</name>
    <dbReference type="NCBI Taxonomy" id="1230389"/>
    <lineage>
        <taxon>Bacteria</taxon>
        <taxon>Pseudomonadati</taxon>
        <taxon>Pseudomonadota</taxon>
        <taxon>Alphaproteobacteria</taxon>
        <taxon>Hyphomicrobiales</taxon>
        <taxon>Reyranellaceae</taxon>
        <taxon>Reyranella</taxon>
    </lineage>
</organism>
<dbReference type="PANTHER" id="PTHR43708">
    <property type="entry name" value="CONSERVED EXPRESSED OXIDOREDUCTASE (EUROFUNG)"/>
    <property type="match status" value="1"/>
</dbReference>
<dbReference type="Gene3D" id="3.30.360.10">
    <property type="entry name" value="Dihydrodipicolinate Reductase, domain 2"/>
    <property type="match status" value="1"/>
</dbReference>
<feature type="domain" description="Gfo/Idh/MocA-like oxidoreductase N-terminal" evidence="3">
    <location>
        <begin position="48"/>
        <end position="134"/>
    </location>
</feature>
<evidence type="ECO:0000256" key="1">
    <source>
        <dbReference type="ARBA" id="ARBA00010928"/>
    </source>
</evidence>
<reference evidence="5 6" key="1">
    <citation type="submission" date="2019-07" db="EMBL/GenBank/DDBJ databases">
        <title>Whole genome shotgun sequence of Reyranella soli NBRC 108950.</title>
        <authorList>
            <person name="Hosoyama A."/>
            <person name="Uohara A."/>
            <person name="Ohji S."/>
            <person name="Ichikawa N."/>
        </authorList>
    </citation>
    <scope>NUCLEOTIDE SEQUENCE [LARGE SCALE GENOMIC DNA]</scope>
    <source>
        <strain evidence="5 6">NBRC 108950</strain>
    </source>
</reference>
<accession>A0A512NHN8</accession>
<feature type="domain" description="GFO/IDH/MocA-like oxidoreductase" evidence="4">
    <location>
        <begin position="147"/>
        <end position="283"/>
    </location>
</feature>
<dbReference type="OrthoDB" id="9801953at2"/>
<dbReference type="PANTHER" id="PTHR43708:SF5">
    <property type="entry name" value="CONSERVED EXPRESSED OXIDOREDUCTASE (EUROFUNG)-RELATED"/>
    <property type="match status" value="1"/>
</dbReference>
<dbReference type="GO" id="GO:0000166">
    <property type="term" value="F:nucleotide binding"/>
    <property type="evidence" value="ECO:0007669"/>
    <property type="project" value="InterPro"/>
</dbReference>
<evidence type="ECO:0000313" key="5">
    <source>
        <dbReference type="EMBL" id="GEP58432.1"/>
    </source>
</evidence>
<evidence type="ECO:0000313" key="6">
    <source>
        <dbReference type="Proteomes" id="UP000321058"/>
    </source>
</evidence>
<evidence type="ECO:0000259" key="4">
    <source>
        <dbReference type="Pfam" id="PF22725"/>
    </source>
</evidence>
<dbReference type="RefSeq" id="WP_147153664.1">
    <property type="nucleotide sequence ID" value="NZ_BKAJ01000100.1"/>
</dbReference>
<dbReference type="InterPro" id="IPR000683">
    <property type="entry name" value="Gfo/Idh/MocA-like_OxRdtase_N"/>
</dbReference>
<comment type="similarity">
    <text evidence="1">Belongs to the Gfo/Idh/MocA family.</text>
</comment>
<dbReference type="SUPFAM" id="SSF51735">
    <property type="entry name" value="NAD(P)-binding Rossmann-fold domains"/>
    <property type="match status" value="1"/>
</dbReference>
<evidence type="ECO:0000256" key="2">
    <source>
        <dbReference type="ARBA" id="ARBA00023002"/>
    </source>
</evidence>
<dbReference type="Proteomes" id="UP000321058">
    <property type="component" value="Unassembled WGS sequence"/>
</dbReference>
<dbReference type="Pfam" id="PF01408">
    <property type="entry name" value="GFO_IDH_MocA"/>
    <property type="match status" value="1"/>
</dbReference>
<comment type="caution">
    <text evidence="5">The sequence shown here is derived from an EMBL/GenBank/DDBJ whole genome shotgun (WGS) entry which is preliminary data.</text>
</comment>
<sequence length="381" mass="41705">MGDRRIGVIINGATGRMGTTQHMANLLAIAAEGGLPLANGDRLIPELMLVGRDARRIEKLAADHGGQRWTTKLEEAFAGPDRIFMDCAATGDRPKRVRQAITAGKHIFIEKPTAPTVDEAMELARLADRAGLKHGVIQDKLFLPGFAKLLAVSKSGFFGRILSVKVDAGSWIFDGSERECQRPSWNYKKAEGGGLALDMMAHWRYMIDRLASPITDVCAVMATAIPERVDEAGQRYKVDAEDTNYALLKLQSGAIGMITNSWATRPRRDDTMVVQIDGTNGSAVAGRFRCFTQSAAETPEAFIKAARPGGVDLMADWKEVPDAGDHKGPFRQCWEAFLRHVGEDAPYVPTLVEGAKAVQLADLAYKSVAEQRWMKVPELKL</sequence>
<dbReference type="EMBL" id="BKAJ01000100">
    <property type="protein sequence ID" value="GEP58432.1"/>
    <property type="molecule type" value="Genomic_DNA"/>
</dbReference>
<protein>
    <submittedName>
        <fullName evidence="5">Oxidoreductase</fullName>
    </submittedName>
</protein>
<keyword evidence="2" id="KW-0560">Oxidoreductase</keyword>
<evidence type="ECO:0000259" key="3">
    <source>
        <dbReference type="Pfam" id="PF01408"/>
    </source>
</evidence>
<dbReference type="InterPro" id="IPR051317">
    <property type="entry name" value="Gfo/Idh/MocA_oxidoreduct"/>
</dbReference>
<gene>
    <name evidence="5" type="ORF">RSO01_55980</name>
</gene>